<evidence type="ECO:0000313" key="5">
    <source>
        <dbReference type="Proteomes" id="UP001155587"/>
    </source>
</evidence>
<sequence length="180" mass="19427">MNKATVAFLSLSVVSTLSQAATMKDFFSGITVGAGYATDNSHGSTLQGYSVFSQGYLVPSLKESLFTDFRVTTTSGNLSSNSDAEKKYGHSVDLDRYQAAIGYGMPYHVSNSVVVKPYVTAGWSWDKIKGSGQNETNNSFVASVGVKGEFNEHIMTGVSYSKETNGFKSGQWLVDVGYQF</sequence>
<accession>A0A9X3CPV0</accession>
<feature type="signal peptide" evidence="2">
    <location>
        <begin position="1"/>
        <end position="20"/>
    </location>
</feature>
<dbReference type="InterPro" id="IPR011250">
    <property type="entry name" value="OMP/PagP_B-barrel"/>
</dbReference>
<dbReference type="EMBL" id="JAKRRY010000021">
    <property type="protein sequence ID" value="MCW8347373.1"/>
    <property type="molecule type" value="Genomic_DNA"/>
</dbReference>
<keyword evidence="5" id="KW-1185">Reference proteome</keyword>
<name>A0A9X3CPV0_9VIBR</name>
<dbReference type="Proteomes" id="UP001155587">
    <property type="component" value="Unassembled WGS sequence"/>
</dbReference>
<proteinExistence type="predicted"/>
<gene>
    <name evidence="4" type="ORF">MD535_15320</name>
</gene>
<dbReference type="InterPro" id="IPR027385">
    <property type="entry name" value="Beta-barrel_OMP"/>
</dbReference>
<dbReference type="SUPFAM" id="SSF56925">
    <property type="entry name" value="OMPA-like"/>
    <property type="match status" value="1"/>
</dbReference>
<organism evidence="4 5">
    <name type="scientific">Vibrio qingdaonensis</name>
    <dbReference type="NCBI Taxonomy" id="2829491"/>
    <lineage>
        <taxon>Bacteria</taxon>
        <taxon>Pseudomonadati</taxon>
        <taxon>Pseudomonadota</taxon>
        <taxon>Gammaproteobacteria</taxon>
        <taxon>Vibrionales</taxon>
        <taxon>Vibrionaceae</taxon>
        <taxon>Vibrio</taxon>
    </lineage>
</organism>
<dbReference type="RefSeq" id="WP_265675900.1">
    <property type="nucleotide sequence ID" value="NZ_JAKRRY010000021.1"/>
</dbReference>
<keyword evidence="1 2" id="KW-0732">Signal</keyword>
<dbReference type="Gene3D" id="2.40.160.20">
    <property type="match status" value="1"/>
</dbReference>
<feature type="chain" id="PRO_5040925238" evidence="2">
    <location>
        <begin position="21"/>
        <end position="180"/>
    </location>
</feature>
<evidence type="ECO:0000313" key="4">
    <source>
        <dbReference type="EMBL" id="MCW8347373.1"/>
    </source>
</evidence>
<reference evidence="4" key="1">
    <citation type="submission" date="2022-02" db="EMBL/GenBank/DDBJ databases">
        <title>Vibrio sp. nov, a new bacterium isolated from seawater.</title>
        <authorList>
            <person name="Yuan Y."/>
        </authorList>
    </citation>
    <scope>NUCLEOTIDE SEQUENCE</scope>
    <source>
        <strain evidence="4">ZSDZ65</strain>
    </source>
</reference>
<feature type="domain" description="Outer membrane protein beta-barrel" evidence="3">
    <location>
        <begin position="9"/>
        <end position="180"/>
    </location>
</feature>
<dbReference type="Pfam" id="PF13505">
    <property type="entry name" value="OMP_b-brl"/>
    <property type="match status" value="1"/>
</dbReference>
<comment type="caution">
    <text evidence="4">The sequence shown here is derived from an EMBL/GenBank/DDBJ whole genome shotgun (WGS) entry which is preliminary data.</text>
</comment>
<protein>
    <submittedName>
        <fullName evidence="4">Porin family protein</fullName>
    </submittedName>
</protein>
<evidence type="ECO:0000256" key="2">
    <source>
        <dbReference type="SAM" id="SignalP"/>
    </source>
</evidence>
<dbReference type="AlphaFoldDB" id="A0A9X3CPV0"/>
<evidence type="ECO:0000256" key="1">
    <source>
        <dbReference type="ARBA" id="ARBA00022729"/>
    </source>
</evidence>
<evidence type="ECO:0000259" key="3">
    <source>
        <dbReference type="Pfam" id="PF13505"/>
    </source>
</evidence>